<dbReference type="InterPro" id="IPR001638">
    <property type="entry name" value="Solute-binding_3/MltF_N"/>
</dbReference>
<dbReference type="EMBL" id="NISI01000012">
    <property type="protein sequence ID" value="OWR01812.1"/>
    <property type="molecule type" value="Genomic_DNA"/>
</dbReference>
<evidence type="ECO:0000259" key="3">
    <source>
        <dbReference type="SMART" id="SM00062"/>
    </source>
</evidence>
<reference evidence="4 5" key="1">
    <citation type="journal article" date="2007" name="Int. J. Syst. Evol. Microbiol.">
        <title>Description of Pelomonas aquatica sp. nov. and Pelomonas puraquae sp. nov., isolated from industrial and haemodialysis water.</title>
        <authorList>
            <person name="Gomila M."/>
            <person name="Bowien B."/>
            <person name="Falsen E."/>
            <person name="Moore E.R."/>
            <person name="Lalucat J."/>
        </authorList>
    </citation>
    <scope>NUCLEOTIDE SEQUENCE [LARGE SCALE GENOMIC DNA]</scope>
    <source>
        <strain evidence="4 5">CCUG 52769</strain>
    </source>
</reference>
<dbReference type="Gene3D" id="3.40.190.10">
    <property type="entry name" value="Periplasmic binding protein-like II"/>
    <property type="match status" value="2"/>
</dbReference>
<dbReference type="PANTHER" id="PTHR35936:SF35">
    <property type="entry name" value="L-CYSTINE-BINDING PROTEIN TCYJ"/>
    <property type="match status" value="1"/>
</dbReference>
<evidence type="ECO:0000256" key="2">
    <source>
        <dbReference type="SAM" id="SignalP"/>
    </source>
</evidence>
<dbReference type="RefSeq" id="WP_088485507.1">
    <property type="nucleotide sequence ID" value="NZ_NISI01000012.1"/>
</dbReference>
<keyword evidence="1 2" id="KW-0732">Signal</keyword>
<feature type="chain" id="PRO_5012965181" evidence="2">
    <location>
        <begin position="20"/>
        <end position="250"/>
    </location>
</feature>
<gene>
    <name evidence="4" type="ORF">CDO81_22575</name>
</gene>
<name>A0A254N4Q2_9BURK</name>
<dbReference type="PROSITE" id="PS51257">
    <property type="entry name" value="PROKAR_LIPOPROTEIN"/>
    <property type="match status" value="1"/>
</dbReference>
<dbReference type="SMART" id="SM00062">
    <property type="entry name" value="PBPb"/>
    <property type="match status" value="1"/>
</dbReference>
<dbReference type="PANTHER" id="PTHR35936">
    <property type="entry name" value="MEMBRANE-BOUND LYTIC MUREIN TRANSGLYCOSYLASE F"/>
    <property type="match status" value="1"/>
</dbReference>
<sequence>MKFIASVCLLLALGAGAQACEVRARWNDDPPYSMRLADGRLSGLNVEMVELVLGRMGCRVQWVELPWARALVELEAGRLDVLPGGFRRPEREGYAYFVAQHELSRNRLYVRAADRARVGAATRLAEVPGLRLGVQIGVVYGPEYAELVSQPAFRTRLTQATTRRSLWQMLELGRVDGVLSSEASARWELAQEGLHQRIVATDVVLSNEPAYVLVSKHSRDAAWAQRYQDASAALKAEGTTARVVRKYFGD</sequence>
<organism evidence="4 5">
    <name type="scientific">Roseateles puraquae</name>
    <dbReference type="NCBI Taxonomy" id="431059"/>
    <lineage>
        <taxon>Bacteria</taxon>
        <taxon>Pseudomonadati</taxon>
        <taxon>Pseudomonadota</taxon>
        <taxon>Betaproteobacteria</taxon>
        <taxon>Burkholderiales</taxon>
        <taxon>Sphaerotilaceae</taxon>
        <taxon>Roseateles</taxon>
    </lineage>
</organism>
<comment type="caution">
    <text evidence="4">The sequence shown here is derived from an EMBL/GenBank/DDBJ whole genome shotgun (WGS) entry which is preliminary data.</text>
</comment>
<feature type="domain" description="Solute-binding protein family 3/N-terminal" evidence="3">
    <location>
        <begin position="21"/>
        <end position="250"/>
    </location>
</feature>
<dbReference type="OrthoDB" id="8583266at2"/>
<dbReference type="Pfam" id="PF00497">
    <property type="entry name" value="SBP_bac_3"/>
    <property type="match status" value="1"/>
</dbReference>
<evidence type="ECO:0000313" key="5">
    <source>
        <dbReference type="Proteomes" id="UP000197446"/>
    </source>
</evidence>
<keyword evidence="5" id="KW-1185">Reference proteome</keyword>
<dbReference type="SUPFAM" id="SSF53850">
    <property type="entry name" value="Periplasmic binding protein-like II"/>
    <property type="match status" value="1"/>
</dbReference>
<dbReference type="Proteomes" id="UP000197446">
    <property type="component" value="Unassembled WGS sequence"/>
</dbReference>
<feature type="signal peptide" evidence="2">
    <location>
        <begin position="1"/>
        <end position="19"/>
    </location>
</feature>
<evidence type="ECO:0000313" key="4">
    <source>
        <dbReference type="EMBL" id="OWR01812.1"/>
    </source>
</evidence>
<evidence type="ECO:0000256" key="1">
    <source>
        <dbReference type="ARBA" id="ARBA00022729"/>
    </source>
</evidence>
<protein>
    <submittedName>
        <fullName evidence="4">ABC transporter substrate-binding protein</fullName>
    </submittedName>
</protein>
<proteinExistence type="predicted"/>
<dbReference type="AlphaFoldDB" id="A0A254N4Q2"/>
<accession>A0A254N4Q2</accession>